<name>A0A6C0KYT0_9ZZZZ</name>
<keyword evidence="1" id="KW-0175">Coiled coil</keyword>
<accession>A0A6C0KYT0</accession>
<reference evidence="2" key="1">
    <citation type="journal article" date="2020" name="Nature">
        <title>Giant virus diversity and host interactions through global metagenomics.</title>
        <authorList>
            <person name="Schulz F."/>
            <person name="Roux S."/>
            <person name="Paez-Espino D."/>
            <person name="Jungbluth S."/>
            <person name="Walsh D.A."/>
            <person name="Denef V.J."/>
            <person name="McMahon K.D."/>
            <person name="Konstantinidis K.T."/>
            <person name="Eloe-Fadrosh E.A."/>
            <person name="Kyrpides N.C."/>
            <person name="Woyke T."/>
        </authorList>
    </citation>
    <scope>NUCLEOTIDE SEQUENCE</scope>
    <source>
        <strain evidence="2">GVMAG-S-3300013286-35</strain>
    </source>
</reference>
<evidence type="ECO:0000313" key="2">
    <source>
        <dbReference type="EMBL" id="QHU21820.1"/>
    </source>
</evidence>
<sequence>MSNIDNELTLLRQRLVFLEEQKRLEQERELNPLNTLYNFINRLKRRLEKTRQTGRFLSSTSLTDRETIDILEPLYNALKQNQERLENLEKIMAAQNVKEN</sequence>
<dbReference type="EMBL" id="MN740992">
    <property type="protein sequence ID" value="QHU21820.1"/>
    <property type="molecule type" value="Genomic_DNA"/>
</dbReference>
<organism evidence="2">
    <name type="scientific">viral metagenome</name>
    <dbReference type="NCBI Taxonomy" id="1070528"/>
    <lineage>
        <taxon>unclassified sequences</taxon>
        <taxon>metagenomes</taxon>
        <taxon>organismal metagenomes</taxon>
    </lineage>
</organism>
<dbReference type="AlphaFoldDB" id="A0A6C0KYT0"/>
<proteinExistence type="predicted"/>
<evidence type="ECO:0000256" key="1">
    <source>
        <dbReference type="SAM" id="Coils"/>
    </source>
</evidence>
<protein>
    <submittedName>
        <fullName evidence="2">Uncharacterized protein</fullName>
    </submittedName>
</protein>
<feature type="coiled-coil region" evidence="1">
    <location>
        <begin position="1"/>
        <end position="28"/>
    </location>
</feature>